<dbReference type="EMBL" id="CATQJL010000112">
    <property type="protein sequence ID" value="CAJ0593568.1"/>
    <property type="molecule type" value="Genomic_DNA"/>
</dbReference>
<keyword evidence="1" id="KW-0472">Membrane</keyword>
<dbReference type="AlphaFoldDB" id="A0AA36DUB0"/>
<proteinExistence type="predicted"/>
<accession>A0AA36DUB0</accession>
<keyword evidence="1" id="KW-0812">Transmembrane</keyword>
<reference evidence="2" key="1">
    <citation type="submission" date="2023-07" db="EMBL/GenBank/DDBJ databases">
        <authorList>
            <consortium name="CYATHOMIX"/>
        </authorList>
    </citation>
    <scope>NUCLEOTIDE SEQUENCE</scope>
    <source>
        <strain evidence="2">N/A</strain>
    </source>
</reference>
<protein>
    <submittedName>
        <fullName evidence="2">Uncharacterized protein</fullName>
    </submittedName>
</protein>
<sequence length="208" mass="23402">MAKSVRFRISHSSSEEVSTASSISTQRAGKDIPEDAPIFCCCQFNIVLEILLMMTSLSGALIFASYIMYTAAYVELIITLFGIVVPLYAIWAAYRKKLNELLIIGIFGIIYGLYFIYRIIRLMDLYFGYKGEEAIIRAYHSINQDTDNVPILAGITYIVAFTVKIGHLTLVLVVSTMCLKIKYFKVEPLSQLSSRASKEDVDDVHNPE</sequence>
<gene>
    <name evidence="2" type="ORF">CYNAS_LOCUS5551</name>
</gene>
<feature type="transmembrane region" description="Helical" evidence="1">
    <location>
        <begin position="46"/>
        <end position="67"/>
    </location>
</feature>
<comment type="caution">
    <text evidence="2">The sequence shown here is derived from an EMBL/GenBank/DDBJ whole genome shotgun (WGS) entry which is preliminary data.</text>
</comment>
<evidence type="ECO:0000313" key="2">
    <source>
        <dbReference type="EMBL" id="CAJ0593568.1"/>
    </source>
</evidence>
<feature type="transmembrane region" description="Helical" evidence="1">
    <location>
        <begin position="151"/>
        <end position="175"/>
    </location>
</feature>
<keyword evidence="1" id="KW-1133">Transmembrane helix</keyword>
<evidence type="ECO:0000256" key="1">
    <source>
        <dbReference type="SAM" id="Phobius"/>
    </source>
</evidence>
<keyword evidence="3" id="KW-1185">Reference proteome</keyword>
<name>A0AA36DUB0_CYLNA</name>
<organism evidence="2 3">
    <name type="scientific">Cylicocyclus nassatus</name>
    <name type="common">Nematode worm</name>
    <dbReference type="NCBI Taxonomy" id="53992"/>
    <lineage>
        <taxon>Eukaryota</taxon>
        <taxon>Metazoa</taxon>
        <taxon>Ecdysozoa</taxon>
        <taxon>Nematoda</taxon>
        <taxon>Chromadorea</taxon>
        <taxon>Rhabditida</taxon>
        <taxon>Rhabditina</taxon>
        <taxon>Rhabditomorpha</taxon>
        <taxon>Strongyloidea</taxon>
        <taxon>Strongylidae</taxon>
        <taxon>Cylicocyclus</taxon>
    </lineage>
</organism>
<dbReference type="Proteomes" id="UP001176961">
    <property type="component" value="Unassembled WGS sequence"/>
</dbReference>
<feature type="transmembrane region" description="Helical" evidence="1">
    <location>
        <begin position="101"/>
        <end position="120"/>
    </location>
</feature>
<evidence type="ECO:0000313" key="3">
    <source>
        <dbReference type="Proteomes" id="UP001176961"/>
    </source>
</evidence>
<feature type="transmembrane region" description="Helical" evidence="1">
    <location>
        <begin position="73"/>
        <end position="94"/>
    </location>
</feature>